<evidence type="ECO:0000313" key="2">
    <source>
        <dbReference type="EMBL" id="EGD08857.1"/>
    </source>
</evidence>
<feature type="region of interest" description="Disordered" evidence="1">
    <location>
        <begin position="230"/>
        <end position="290"/>
    </location>
</feature>
<evidence type="ECO:0000256" key="1">
    <source>
        <dbReference type="SAM" id="MobiDB-lite"/>
    </source>
</evidence>
<organism evidence="2 3">
    <name type="scientific">Xanthomonas vesicatoria ATCC 35937</name>
    <dbReference type="NCBI Taxonomy" id="925775"/>
    <lineage>
        <taxon>Bacteria</taxon>
        <taxon>Pseudomonadati</taxon>
        <taxon>Pseudomonadota</taxon>
        <taxon>Gammaproteobacteria</taxon>
        <taxon>Lysobacterales</taxon>
        <taxon>Lysobacteraceae</taxon>
        <taxon>Xanthomonas</taxon>
    </lineage>
</organism>
<proteinExistence type="predicted"/>
<dbReference type="EMBL" id="AEQV01000100">
    <property type="protein sequence ID" value="EGD08857.1"/>
    <property type="molecule type" value="Genomic_DNA"/>
</dbReference>
<sequence>MPPMNKSTLTWRRHNKNSGNNIGESATGADFALIIRHKEDFARAAIFQAKNGQSKKGSFKAGHISPEVLELPEEPQYVRLKRHCFSILSASQMPDAAALEATKLYWAHYLIYEPFAAYCSPVSSLTVIEERLEAGDSPGTISYKDYPYLNFVDVLRDGCNQTQEKEPGWLNLSSAGAIAAFVKSAEDLYDLYEAHVNPDMKWAPLIGWTEGLSEQYKTLKIKDGLLLPTKSCPTPKPVPEPAQEPSTTEALLSSTFKMSVNEWQEGRSKPPGPTKHEDKPGTSTSKFTKK</sequence>
<feature type="compositionally biased region" description="Basic and acidic residues" evidence="1">
    <location>
        <begin position="264"/>
        <end position="280"/>
    </location>
</feature>
<feature type="compositionally biased region" description="Polar residues" evidence="1">
    <location>
        <begin position="1"/>
        <end position="10"/>
    </location>
</feature>
<feature type="compositionally biased region" description="Polar residues" evidence="1">
    <location>
        <begin position="244"/>
        <end position="262"/>
    </location>
</feature>
<dbReference type="AlphaFoldDB" id="F0BFA4"/>
<dbReference type="Proteomes" id="UP000003299">
    <property type="component" value="Unassembled WGS sequence"/>
</dbReference>
<gene>
    <name evidence="2" type="ORF">XVE_2889</name>
</gene>
<comment type="caution">
    <text evidence="2">The sequence shown here is derived from an EMBL/GenBank/DDBJ whole genome shotgun (WGS) entry which is preliminary data.</text>
</comment>
<accession>F0BFA4</accession>
<evidence type="ECO:0000313" key="3">
    <source>
        <dbReference type="Proteomes" id="UP000003299"/>
    </source>
</evidence>
<feature type="region of interest" description="Disordered" evidence="1">
    <location>
        <begin position="1"/>
        <end position="23"/>
    </location>
</feature>
<reference evidence="2 3" key="1">
    <citation type="journal article" date="2011" name="BMC Genomics">
        <title>Comparative genomics reveals diversity among xanthomonads infecting tomato and pepper.</title>
        <authorList>
            <person name="Potnis N."/>
            <person name="Krasileva K."/>
            <person name="Chow V."/>
            <person name="Almeida N.F."/>
            <person name="Patil P.B."/>
            <person name="Ryan R.P."/>
            <person name="Sharlach M."/>
            <person name="Behlau F."/>
            <person name="Dow J.M."/>
            <person name="Momol M.T."/>
            <person name="White F.F."/>
            <person name="Preston J.F."/>
            <person name="Vinatzer B.A."/>
            <person name="Koebnik R."/>
            <person name="Setubal J.C."/>
            <person name="Norman D.J."/>
            <person name="Staskawicz B.J."/>
            <person name="Jones J.B."/>
        </authorList>
    </citation>
    <scope>NUCLEOTIDE SEQUENCE [LARGE SCALE GENOMIC DNA]</scope>
    <source>
        <strain evidence="2 3">ATCC 35937</strain>
    </source>
</reference>
<name>F0BFA4_9XANT</name>
<feature type="compositionally biased region" description="Polar residues" evidence="1">
    <location>
        <begin position="281"/>
        <end position="290"/>
    </location>
</feature>
<protein>
    <submittedName>
        <fullName evidence="2">Uncharacterized protein</fullName>
    </submittedName>
</protein>